<dbReference type="InterPro" id="IPR002938">
    <property type="entry name" value="FAD-bd"/>
</dbReference>
<keyword evidence="6" id="KW-1185">Reference proteome</keyword>
<dbReference type="GO" id="GO:0071949">
    <property type="term" value="F:FAD binding"/>
    <property type="evidence" value="ECO:0007669"/>
    <property type="project" value="InterPro"/>
</dbReference>
<evidence type="ECO:0000256" key="2">
    <source>
        <dbReference type="ARBA" id="ARBA00022630"/>
    </source>
</evidence>
<keyword evidence="5" id="KW-0503">Monooxygenase</keyword>
<dbReference type="Proteomes" id="UP000233742">
    <property type="component" value="Chromosome"/>
</dbReference>
<reference evidence="5 6" key="1">
    <citation type="submission" date="2017-12" db="EMBL/GenBank/DDBJ databases">
        <authorList>
            <person name="Hurst M.R.H."/>
        </authorList>
    </citation>
    <scope>NUCLEOTIDE SEQUENCE [LARGE SCALE GENOMIC DNA]</scope>
    <source>
        <strain evidence="5 6">BM15</strain>
    </source>
</reference>
<dbReference type="PANTHER" id="PTHR43004:SF19">
    <property type="entry name" value="BINDING MONOOXYGENASE, PUTATIVE (JCVI)-RELATED"/>
    <property type="match status" value="1"/>
</dbReference>
<keyword evidence="3" id="KW-0274">FAD</keyword>
<dbReference type="PRINTS" id="PR00420">
    <property type="entry name" value="RNGMNOXGNASE"/>
</dbReference>
<evidence type="ECO:0000313" key="6">
    <source>
        <dbReference type="Proteomes" id="UP000233742"/>
    </source>
</evidence>
<dbReference type="SUPFAM" id="SSF51905">
    <property type="entry name" value="FAD/NAD(P)-binding domain"/>
    <property type="match status" value="1"/>
</dbReference>
<evidence type="ECO:0000256" key="3">
    <source>
        <dbReference type="ARBA" id="ARBA00022827"/>
    </source>
</evidence>
<dbReference type="PANTHER" id="PTHR43004">
    <property type="entry name" value="TRK SYSTEM POTASSIUM UPTAKE PROTEIN"/>
    <property type="match status" value="1"/>
</dbReference>
<evidence type="ECO:0000256" key="1">
    <source>
        <dbReference type="ARBA" id="ARBA00001974"/>
    </source>
</evidence>
<keyword evidence="5" id="KW-0560">Oxidoreductase</keyword>
<proteinExistence type="predicted"/>
<dbReference type="OrthoDB" id="9791689at2"/>
<dbReference type="KEGG" id="paro:CUV01_08020"/>
<protein>
    <submittedName>
        <fullName evidence="5">Monooxygenase</fullName>
    </submittedName>
</protein>
<dbReference type="EMBL" id="CP025408">
    <property type="protein sequence ID" value="AUH33343.1"/>
    <property type="molecule type" value="Genomic_DNA"/>
</dbReference>
<dbReference type="InterPro" id="IPR036188">
    <property type="entry name" value="FAD/NAD-bd_sf"/>
</dbReference>
<dbReference type="RefSeq" id="WP_101460013.1">
    <property type="nucleotide sequence ID" value="NZ_CP025408.1"/>
</dbReference>
<evidence type="ECO:0000313" key="5">
    <source>
        <dbReference type="EMBL" id="AUH33343.1"/>
    </source>
</evidence>
<comment type="cofactor">
    <cofactor evidence="1">
        <name>FAD</name>
        <dbReference type="ChEBI" id="CHEBI:57692"/>
    </cofactor>
</comment>
<dbReference type="Pfam" id="PF01494">
    <property type="entry name" value="FAD_binding_3"/>
    <property type="match status" value="1"/>
</dbReference>
<gene>
    <name evidence="5" type="ORF">CUV01_08020</name>
</gene>
<dbReference type="AlphaFoldDB" id="A0A2K9EEG5"/>
<feature type="domain" description="FAD-binding" evidence="4">
    <location>
        <begin position="8"/>
        <end position="346"/>
    </location>
</feature>
<dbReference type="Gene3D" id="3.30.70.2450">
    <property type="match status" value="1"/>
</dbReference>
<organism evidence="5 6">
    <name type="scientific">Paracoccus tegillarcae</name>
    <dbReference type="NCBI Taxonomy" id="1529068"/>
    <lineage>
        <taxon>Bacteria</taxon>
        <taxon>Pseudomonadati</taxon>
        <taxon>Pseudomonadota</taxon>
        <taxon>Alphaproteobacteria</taxon>
        <taxon>Rhodobacterales</taxon>
        <taxon>Paracoccaceae</taxon>
        <taxon>Paracoccus</taxon>
    </lineage>
</organism>
<evidence type="ECO:0000259" key="4">
    <source>
        <dbReference type="Pfam" id="PF01494"/>
    </source>
</evidence>
<keyword evidence="2" id="KW-0285">Flavoprotein</keyword>
<dbReference type="Gene3D" id="3.40.30.120">
    <property type="match status" value="1"/>
</dbReference>
<accession>A0A2K9EEG5</accession>
<dbReference type="Gene3D" id="3.50.50.60">
    <property type="entry name" value="FAD/NAD(P)-binding domain"/>
    <property type="match status" value="1"/>
</dbReference>
<dbReference type="GO" id="GO:0016709">
    <property type="term" value="F:oxidoreductase activity, acting on paired donors, with incorporation or reduction of molecular oxygen, NAD(P)H as one donor, and incorporation of one atom of oxygen"/>
    <property type="evidence" value="ECO:0007669"/>
    <property type="project" value="UniProtKB-ARBA"/>
</dbReference>
<sequence length="512" mass="55498">MTAHSNSKILIAGAGPTGLALALVPARHGVPFSLIDKNSGPGQQSRAMNIHARILELYTQMGIAQDIIAKGIKVDTVALRRAESDGPIRGIANFRLGDFGQGLSPFPFMLALPQDQHETALLRHLQTAGGAVEWNTRLAEVTQNEAGITALIEGPDGPSEARFDWAAGCDGAHSQMRRSLGIGFEGGTYPQPFYVADVLLDERFPSDVTMTLGGRLLALVLPLRDGGTQRLIGLLPPDLALRENVDFADIQPRVERLIGMKVAQVNWFSAYHVHHRVADRFQIGRAFLLGDAGHVHSPVGGQGMNTGIGDAINLGWQLAMVAQGRAGPTLLDSYEPERIAFARKLVGTTDTAFRPLIAGGLPGRLARQWMMPALVRLVVRTARGRRTLFRTISQIRIAYPDSPLSRGRAGRLRAGDRLPWVGDEGPDNFAPLQGQRWQLHLYDQPPETLINAARGAGLPLHHWDWTAAAGKVGFRRHTAYLIRPDGHIGWIGAANDGAGLAAYLARNRLHPG</sequence>
<dbReference type="InterPro" id="IPR050641">
    <property type="entry name" value="RIFMO-like"/>
</dbReference>
<name>A0A2K9EEG5_9RHOB</name>